<accession>A0ABW3I2U0</accession>
<proteinExistence type="predicted"/>
<protein>
    <submittedName>
        <fullName evidence="2">TfoX/Sxy family protein</fullName>
    </submittedName>
</protein>
<feature type="domain" description="TfoX N-terminal" evidence="1">
    <location>
        <begin position="21"/>
        <end position="104"/>
    </location>
</feature>
<keyword evidence="3" id="KW-1185">Reference proteome</keyword>
<evidence type="ECO:0000313" key="3">
    <source>
        <dbReference type="Proteomes" id="UP001596997"/>
    </source>
</evidence>
<name>A0ABW3I2U0_9FLAO</name>
<dbReference type="InterPro" id="IPR007076">
    <property type="entry name" value="TfoX_N"/>
</dbReference>
<gene>
    <name evidence="2" type="ORF">ACFQ1O_09145</name>
</gene>
<dbReference type="EMBL" id="JBHTJM010000008">
    <property type="protein sequence ID" value="MFD0964168.1"/>
    <property type="molecule type" value="Genomic_DNA"/>
</dbReference>
<dbReference type="Proteomes" id="UP001596997">
    <property type="component" value="Unassembled WGS sequence"/>
</dbReference>
<dbReference type="Pfam" id="PF04993">
    <property type="entry name" value="TfoX_N"/>
    <property type="match status" value="1"/>
</dbReference>
<dbReference type="Gene3D" id="3.30.1460.30">
    <property type="entry name" value="YgaC/TfoX-N like chaperone"/>
    <property type="match status" value="1"/>
</dbReference>
<evidence type="ECO:0000259" key="1">
    <source>
        <dbReference type="Pfam" id="PF04993"/>
    </source>
</evidence>
<reference evidence="3" key="1">
    <citation type="journal article" date="2019" name="Int. J. Syst. Evol. Microbiol.">
        <title>The Global Catalogue of Microorganisms (GCM) 10K type strain sequencing project: providing services to taxonomists for standard genome sequencing and annotation.</title>
        <authorList>
            <consortium name="The Broad Institute Genomics Platform"/>
            <consortium name="The Broad Institute Genome Sequencing Center for Infectious Disease"/>
            <person name="Wu L."/>
            <person name="Ma J."/>
        </authorList>
    </citation>
    <scope>NUCLEOTIDE SEQUENCE [LARGE SCALE GENOMIC DNA]</scope>
    <source>
        <strain evidence="3">CCUG 62114</strain>
    </source>
</reference>
<dbReference type="SUPFAM" id="SSF159894">
    <property type="entry name" value="YgaC/TfoX-N like"/>
    <property type="match status" value="1"/>
</dbReference>
<dbReference type="RefSeq" id="WP_377715620.1">
    <property type="nucleotide sequence ID" value="NZ_JBHTJM010000008.1"/>
</dbReference>
<evidence type="ECO:0000313" key="2">
    <source>
        <dbReference type="EMBL" id="MFD0964168.1"/>
    </source>
</evidence>
<comment type="caution">
    <text evidence="2">The sequence shown here is derived from an EMBL/GenBank/DDBJ whole genome shotgun (WGS) entry which is preliminary data.</text>
</comment>
<sequence length="111" mass="12948">MAFNELIAKRIRALTALYKEEFTEKRMFGGLSFLYKGKMTVGIVKDQLAVRVIESKLEKTLKKPHIKPMDFTKKPMKEFVYVEADAFDTEEKLLYFIELGLEHAKSKLNEI</sequence>
<organism evidence="2 3">
    <name type="scientific">Pseudofulvibacter geojedonensis</name>
    <dbReference type="NCBI Taxonomy" id="1123758"/>
    <lineage>
        <taxon>Bacteria</taxon>
        <taxon>Pseudomonadati</taxon>
        <taxon>Bacteroidota</taxon>
        <taxon>Flavobacteriia</taxon>
        <taxon>Flavobacteriales</taxon>
        <taxon>Flavobacteriaceae</taxon>
        <taxon>Pseudofulvibacter</taxon>
    </lineage>
</organism>